<organism evidence="2 3">
    <name type="scientific">Ephemerocybe angulata</name>
    <dbReference type="NCBI Taxonomy" id="980116"/>
    <lineage>
        <taxon>Eukaryota</taxon>
        <taxon>Fungi</taxon>
        <taxon>Dikarya</taxon>
        <taxon>Basidiomycota</taxon>
        <taxon>Agaricomycotina</taxon>
        <taxon>Agaricomycetes</taxon>
        <taxon>Agaricomycetidae</taxon>
        <taxon>Agaricales</taxon>
        <taxon>Agaricineae</taxon>
        <taxon>Psathyrellaceae</taxon>
        <taxon>Ephemerocybe</taxon>
    </lineage>
</organism>
<keyword evidence="3" id="KW-1185">Reference proteome</keyword>
<name>A0A8H6I1A3_9AGAR</name>
<evidence type="ECO:0000256" key="1">
    <source>
        <dbReference type="SAM" id="MobiDB-lite"/>
    </source>
</evidence>
<dbReference type="EMBL" id="JACGCI010000027">
    <property type="protein sequence ID" value="KAF6756087.1"/>
    <property type="molecule type" value="Genomic_DNA"/>
</dbReference>
<dbReference type="Proteomes" id="UP000521943">
    <property type="component" value="Unassembled WGS sequence"/>
</dbReference>
<accession>A0A8H6I1A3</accession>
<feature type="compositionally biased region" description="Polar residues" evidence="1">
    <location>
        <begin position="257"/>
        <end position="272"/>
    </location>
</feature>
<dbReference type="AlphaFoldDB" id="A0A8H6I1A3"/>
<gene>
    <name evidence="2" type="ORF">DFP72DRAFT_846859</name>
</gene>
<protein>
    <submittedName>
        <fullName evidence="2">Uncharacterized protein</fullName>
    </submittedName>
</protein>
<evidence type="ECO:0000313" key="3">
    <source>
        <dbReference type="Proteomes" id="UP000521943"/>
    </source>
</evidence>
<feature type="region of interest" description="Disordered" evidence="1">
    <location>
        <begin position="253"/>
        <end position="298"/>
    </location>
</feature>
<proteinExistence type="predicted"/>
<reference evidence="2 3" key="1">
    <citation type="submission" date="2020-07" db="EMBL/GenBank/DDBJ databases">
        <title>Comparative genomics of pyrophilous fungi reveals a link between fire events and developmental genes.</title>
        <authorList>
            <consortium name="DOE Joint Genome Institute"/>
            <person name="Steindorff A.S."/>
            <person name="Carver A."/>
            <person name="Calhoun S."/>
            <person name="Stillman K."/>
            <person name="Liu H."/>
            <person name="Lipzen A."/>
            <person name="Pangilinan J."/>
            <person name="Labutti K."/>
            <person name="Bruns T.D."/>
            <person name="Grigoriev I.V."/>
        </authorList>
    </citation>
    <scope>NUCLEOTIDE SEQUENCE [LARGE SCALE GENOMIC DNA]</scope>
    <source>
        <strain evidence="2 3">CBS 144469</strain>
    </source>
</reference>
<sequence>MFAVARGAAAARVVRRGAGAGGLKPTADVLVFGGACVCRKLDLRAGGLRVCAKRLDGTDAARFVRFTVLAVARLREVPLVCGKRRKRSSSGDGCLDRKRVNGRGTADALLFGSAYVCGHLGCTSGRGAAASKHSPFRLGRLASGDDGDVRLARVRLTQFSRSPCTDAFHPWTTRYSAYGHLRGRDEGTLVIPGPKTSLSTPPFSAPFAHSFPAIRSSRSPSPSTRGIVAAFEMLFVINGRTTASTMMDLGFKIGSGDATSSKGRRLNTSPGTRSRRSRYKSGGADDGDAPQMDSGRVWDWGRGVEQRMGCRLN</sequence>
<comment type="caution">
    <text evidence="2">The sequence shown here is derived from an EMBL/GenBank/DDBJ whole genome shotgun (WGS) entry which is preliminary data.</text>
</comment>
<evidence type="ECO:0000313" key="2">
    <source>
        <dbReference type="EMBL" id="KAF6756087.1"/>
    </source>
</evidence>